<accession>A0ABT8CBH5</accession>
<comment type="caution">
    <text evidence="2">The sequence shown here is derived from an EMBL/GenBank/DDBJ whole genome shotgun (WGS) entry which is preliminary data.</text>
</comment>
<dbReference type="RefSeq" id="WP_163383332.1">
    <property type="nucleotide sequence ID" value="NZ_JAUFQS010000047.1"/>
</dbReference>
<dbReference type="EMBL" id="JAUFQS010000047">
    <property type="protein sequence ID" value="MDN3690159.1"/>
    <property type="molecule type" value="Genomic_DNA"/>
</dbReference>
<dbReference type="Proteomes" id="UP001236663">
    <property type="component" value="Unassembled WGS sequence"/>
</dbReference>
<sequence>MIKNPITQIGVWLDQSKAYLIGYKNGVAQLLETIDSPYSSHFREAGEGSDHTKFGPGTHYTSGNENRKHNIAENELNEYFKLLEDKLTGYNDILLIGPGTAKERLRKKLSDNQKFAASLIHTKTSDRLSDNQLLEYVRVFYKNT</sequence>
<evidence type="ECO:0000256" key="1">
    <source>
        <dbReference type="SAM" id="MobiDB-lite"/>
    </source>
</evidence>
<keyword evidence="3" id="KW-1185">Reference proteome</keyword>
<organism evidence="2 3">
    <name type="scientific">Cyclobacterium jeungdonense</name>
    <dbReference type="NCBI Taxonomy" id="708087"/>
    <lineage>
        <taxon>Bacteria</taxon>
        <taxon>Pseudomonadati</taxon>
        <taxon>Bacteroidota</taxon>
        <taxon>Cytophagia</taxon>
        <taxon>Cytophagales</taxon>
        <taxon>Cyclobacteriaceae</taxon>
        <taxon>Cyclobacterium</taxon>
    </lineage>
</organism>
<gene>
    <name evidence="2" type="ORF">QWZ15_20225</name>
</gene>
<evidence type="ECO:0000313" key="3">
    <source>
        <dbReference type="Proteomes" id="UP001236663"/>
    </source>
</evidence>
<feature type="region of interest" description="Disordered" evidence="1">
    <location>
        <begin position="45"/>
        <end position="67"/>
    </location>
</feature>
<evidence type="ECO:0000313" key="2">
    <source>
        <dbReference type="EMBL" id="MDN3690159.1"/>
    </source>
</evidence>
<dbReference type="Gene3D" id="3.30.420.60">
    <property type="entry name" value="eRF1 domain 2"/>
    <property type="match status" value="1"/>
</dbReference>
<name>A0ABT8CBH5_9BACT</name>
<evidence type="ECO:0008006" key="4">
    <source>
        <dbReference type="Google" id="ProtNLM"/>
    </source>
</evidence>
<protein>
    <recommendedName>
        <fullName evidence="4">Protein required for attachment to host cells</fullName>
    </recommendedName>
</protein>
<dbReference type="InterPro" id="IPR042226">
    <property type="entry name" value="eFR1_2_sf"/>
</dbReference>
<dbReference type="SUPFAM" id="SSF53137">
    <property type="entry name" value="Translational machinery components"/>
    <property type="match status" value="1"/>
</dbReference>
<proteinExistence type="predicted"/>
<reference evidence="3" key="1">
    <citation type="journal article" date="2019" name="Int. J. Syst. Evol. Microbiol.">
        <title>The Global Catalogue of Microorganisms (GCM) 10K type strain sequencing project: providing services to taxonomists for standard genome sequencing and annotation.</title>
        <authorList>
            <consortium name="The Broad Institute Genomics Platform"/>
            <consortium name="The Broad Institute Genome Sequencing Center for Infectious Disease"/>
            <person name="Wu L."/>
            <person name="Ma J."/>
        </authorList>
    </citation>
    <scope>NUCLEOTIDE SEQUENCE [LARGE SCALE GENOMIC DNA]</scope>
    <source>
        <strain evidence="3">CECT 7706</strain>
    </source>
</reference>